<dbReference type="PANTHER" id="PTHR31973:SF190">
    <property type="entry name" value="MULE TRANSPOSASE DOMAIN-CONTAINING PROTEIN"/>
    <property type="match status" value="1"/>
</dbReference>
<name>A0A9R1V6B9_LACSA</name>
<dbReference type="AlphaFoldDB" id="A0A9R1V6B9"/>
<dbReference type="EMBL" id="NBSK02000006">
    <property type="protein sequence ID" value="KAJ0199143.1"/>
    <property type="molecule type" value="Genomic_DNA"/>
</dbReference>
<protein>
    <recommendedName>
        <fullName evidence="3">SWIM-type domain-containing protein</fullName>
    </recommendedName>
</protein>
<reference evidence="1 2" key="1">
    <citation type="journal article" date="2017" name="Nat. Commun.">
        <title>Genome assembly with in vitro proximity ligation data and whole-genome triplication in lettuce.</title>
        <authorList>
            <person name="Reyes-Chin-Wo S."/>
            <person name="Wang Z."/>
            <person name="Yang X."/>
            <person name="Kozik A."/>
            <person name="Arikit S."/>
            <person name="Song C."/>
            <person name="Xia L."/>
            <person name="Froenicke L."/>
            <person name="Lavelle D.O."/>
            <person name="Truco M.J."/>
            <person name="Xia R."/>
            <person name="Zhu S."/>
            <person name="Xu C."/>
            <person name="Xu H."/>
            <person name="Xu X."/>
            <person name="Cox K."/>
            <person name="Korf I."/>
            <person name="Meyers B.C."/>
            <person name="Michelmore R.W."/>
        </authorList>
    </citation>
    <scope>NUCLEOTIDE SEQUENCE [LARGE SCALE GENOMIC DNA]</scope>
    <source>
        <strain evidence="2">cv. Salinas</strain>
        <tissue evidence="1">Seedlings</tissue>
    </source>
</reference>
<evidence type="ECO:0000313" key="2">
    <source>
        <dbReference type="Proteomes" id="UP000235145"/>
    </source>
</evidence>
<accession>A0A9R1V6B9</accession>
<dbReference type="Proteomes" id="UP000235145">
    <property type="component" value="Unassembled WGS sequence"/>
</dbReference>
<evidence type="ECO:0008006" key="3">
    <source>
        <dbReference type="Google" id="ProtNLM"/>
    </source>
</evidence>
<gene>
    <name evidence="1" type="ORF">LSAT_V11C600337440</name>
</gene>
<organism evidence="1 2">
    <name type="scientific">Lactuca sativa</name>
    <name type="common">Garden lettuce</name>
    <dbReference type="NCBI Taxonomy" id="4236"/>
    <lineage>
        <taxon>Eukaryota</taxon>
        <taxon>Viridiplantae</taxon>
        <taxon>Streptophyta</taxon>
        <taxon>Embryophyta</taxon>
        <taxon>Tracheophyta</taxon>
        <taxon>Spermatophyta</taxon>
        <taxon>Magnoliopsida</taxon>
        <taxon>eudicotyledons</taxon>
        <taxon>Gunneridae</taxon>
        <taxon>Pentapetalae</taxon>
        <taxon>asterids</taxon>
        <taxon>campanulids</taxon>
        <taxon>Asterales</taxon>
        <taxon>Asteraceae</taxon>
        <taxon>Cichorioideae</taxon>
        <taxon>Cichorieae</taxon>
        <taxon>Lactucinae</taxon>
        <taxon>Lactuca</taxon>
    </lineage>
</organism>
<comment type="caution">
    <text evidence="1">The sequence shown here is derived from an EMBL/GenBank/DDBJ whole genome shotgun (WGS) entry which is preliminary data.</text>
</comment>
<proteinExistence type="predicted"/>
<evidence type="ECO:0000313" key="1">
    <source>
        <dbReference type="EMBL" id="KAJ0199143.1"/>
    </source>
</evidence>
<dbReference type="PANTHER" id="PTHR31973">
    <property type="entry name" value="POLYPROTEIN, PUTATIVE-RELATED"/>
    <property type="match status" value="1"/>
</dbReference>
<keyword evidence="2" id="KW-1185">Reference proteome</keyword>
<sequence length="113" mass="13315">MHKILFYNPSKVFKSRLINGRDNPSITCLEYIGIYLMKRLATIQKAIHKLDVQLTPTTIKFVEEFKTETRHYRTIYAWNGNCMKWKITRMPCKHVVIVICDIIENDQSVASDH</sequence>